<dbReference type="WBParaSite" id="MBELARI_LOCUS18839">
    <property type="protein sequence ID" value="MBELARI_LOCUS18839"/>
    <property type="gene ID" value="MBELARI_LOCUS18839"/>
</dbReference>
<evidence type="ECO:0000313" key="3">
    <source>
        <dbReference type="Proteomes" id="UP000887575"/>
    </source>
</evidence>
<dbReference type="AlphaFoldDB" id="A0AAF3EXF3"/>
<evidence type="ECO:0000313" key="4">
    <source>
        <dbReference type="WBParaSite" id="MBELARI_LOCUS18839"/>
    </source>
</evidence>
<feature type="compositionally biased region" description="Basic and acidic residues" evidence="1">
    <location>
        <begin position="74"/>
        <end position="87"/>
    </location>
</feature>
<sequence length="139" mass="15659">MIAELAIAPGKLAEKISAHLELGIGNKKVCCKSLEKCVRGMMPNIDELNKSISAYTKYVAEKQRHDANVYNMTQKRELENEQRRQRGEPLMSFDDIKRLKGPQLQTKSGIEIDKEVESFLLSADTESTATPSRHQRAAI</sequence>
<feature type="region of interest" description="Disordered" evidence="1">
    <location>
        <begin position="69"/>
        <end position="104"/>
    </location>
</feature>
<proteinExistence type="predicted"/>
<organism evidence="3 4">
    <name type="scientific">Mesorhabditis belari</name>
    <dbReference type="NCBI Taxonomy" id="2138241"/>
    <lineage>
        <taxon>Eukaryota</taxon>
        <taxon>Metazoa</taxon>
        <taxon>Ecdysozoa</taxon>
        <taxon>Nematoda</taxon>
        <taxon>Chromadorea</taxon>
        <taxon>Rhabditida</taxon>
        <taxon>Rhabditina</taxon>
        <taxon>Rhabditomorpha</taxon>
        <taxon>Rhabditoidea</taxon>
        <taxon>Rhabditidae</taxon>
        <taxon>Mesorhabditinae</taxon>
        <taxon>Mesorhabditis</taxon>
    </lineage>
</organism>
<evidence type="ECO:0000259" key="2">
    <source>
        <dbReference type="Pfam" id="PF19445"/>
    </source>
</evidence>
<protein>
    <recommendedName>
        <fullName evidence="2">eIF3h C-terminal domain-containing protein</fullName>
    </recommendedName>
</protein>
<dbReference type="Pfam" id="PF19445">
    <property type="entry name" value="eIF3h_C"/>
    <property type="match status" value="1"/>
</dbReference>
<evidence type="ECO:0000256" key="1">
    <source>
        <dbReference type="SAM" id="MobiDB-lite"/>
    </source>
</evidence>
<feature type="domain" description="eIF3h C-terminal" evidence="2">
    <location>
        <begin position="31"/>
        <end position="102"/>
    </location>
</feature>
<name>A0AAF3EXF3_9BILA</name>
<accession>A0AAF3EXF3</accession>
<keyword evidence="3" id="KW-1185">Reference proteome</keyword>
<dbReference type="InterPro" id="IPR045810">
    <property type="entry name" value="eIF3h_C"/>
</dbReference>
<dbReference type="Proteomes" id="UP000887575">
    <property type="component" value="Unassembled WGS sequence"/>
</dbReference>
<reference evidence="4" key="1">
    <citation type="submission" date="2024-02" db="UniProtKB">
        <authorList>
            <consortium name="WormBaseParasite"/>
        </authorList>
    </citation>
    <scope>IDENTIFICATION</scope>
</reference>